<comment type="similarity">
    <text evidence="1">Belongs to the HicA mRNA interferase family.</text>
</comment>
<dbReference type="EMBL" id="NOZQ01000030">
    <property type="protein sequence ID" value="OYD17170.1"/>
    <property type="molecule type" value="Genomic_DNA"/>
</dbReference>
<keyword evidence="6" id="KW-0694">RNA-binding</keyword>
<evidence type="ECO:0000256" key="5">
    <source>
        <dbReference type="ARBA" id="ARBA00022801"/>
    </source>
</evidence>
<evidence type="ECO:0000313" key="8">
    <source>
        <dbReference type="EMBL" id="OYD17170.1"/>
    </source>
</evidence>
<gene>
    <name evidence="8" type="ORF">CH333_01735</name>
</gene>
<dbReference type="GO" id="GO:0004519">
    <property type="term" value="F:endonuclease activity"/>
    <property type="evidence" value="ECO:0007669"/>
    <property type="project" value="UniProtKB-KW"/>
</dbReference>
<evidence type="ECO:0000256" key="7">
    <source>
        <dbReference type="ARBA" id="ARBA00023016"/>
    </source>
</evidence>
<proteinExistence type="inferred from homology"/>
<accession>A0A235BXT8</accession>
<dbReference type="Pfam" id="PF07927">
    <property type="entry name" value="HicA_toxin"/>
    <property type="match status" value="1"/>
</dbReference>
<dbReference type="PANTHER" id="PTHR34873">
    <property type="entry name" value="SSR1766 PROTEIN"/>
    <property type="match status" value="1"/>
</dbReference>
<dbReference type="InterPro" id="IPR012933">
    <property type="entry name" value="HicA_mRNA_interferase"/>
</dbReference>
<name>A0A235BXT8_UNCW3</name>
<evidence type="ECO:0000256" key="2">
    <source>
        <dbReference type="ARBA" id="ARBA00022649"/>
    </source>
</evidence>
<keyword evidence="7" id="KW-0346">Stress response</keyword>
<evidence type="ECO:0000256" key="3">
    <source>
        <dbReference type="ARBA" id="ARBA00022722"/>
    </source>
</evidence>
<dbReference type="AlphaFoldDB" id="A0A235BXT8"/>
<sequence>MTRLPRVTGKQVVKVLEKKGFTIIRVRGSHYHLHHHSKDILVTVPVHAGKTLAPKTLKTILRHSKITLEDFIALI</sequence>
<keyword evidence="4" id="KW-0255">Endonuclease</keyword>
<dbReference type="PANTHER" id="PTHR34873:SF3">
    <property type="entry name" value="ADDICTION MODULE TOXIN, HICA FAMILY"/>
    <property type="match status" value="1"/>
</dbReference>
<comment type="caution">
    <text evidence="8">The sequence shown here is derived from an EMBL/GenBank/DDBJ whole genome shotgun (WGS) entry which is preliminary data.</text>
</comment>
<evidence type="ECO:0000256" key="6">
    <source>
        <dbReference type="ARBA" id="ARBA00022884"/>
    </source>
</evidence>
<evidence type="ECO:0000256" key="4">
    <source>
        <dbReference type="ARBA" id="ARBA00022759"/>
    </source>
</evidence>
<reference evidence="8 9" key="1">
    <citation type="submission" date="2017-07" db="EMBL/GenBank/DDBJ databases">
        <title>Recovery of genomes from metagenomes via a dereplication, aggregation, and scoring strategy.</title>
        <authorList>
            <person name="Sieber C.M."/>
            <person name="Probst A.J."/>
            <person name="Sharrar A."/>
            <person name="Thomas B.C."/>
            <person name="Hess M."/>
            <person name="Tringe S.G."/>
            <person name="Banfield J.F."/>
        </authorList>
    </citation>
    <scope>NUCLEOTIDE SEQUENCE [LARGE SCALE GENOMIC DNA]</scope>
    <source>
        <strain evidence="8">JGI_Cruoil_03_44_89</strain>
    </source>
</reference>
<evidence type="ECO:0000256" key="1">
    <source>
        <dbReference type="ARBA" id="ARBA00006620"/>
    </source>
</evidence>
<dbReference type="Gene3D" id="3.30.920.30">
    <property type="entry name" value="Hypothetical protein"/>
    <property type="match status" value="1"/>
</dbReference>
<keyword evidence="2" id="KW-1277">Toxin-antitoxin system</keyword>
<evidence type="ECO:0008006" key="10">
    <source>
        <dbReference type="Google" id="ProtNLM"/>
    </source>
</evidence>
<dbReference type="Proteomes" id="UP000215215">
    <property type="component" value="Unassembled WGS sequence"/>
</dbReference>
<dbReference type="InterPro" id="IPR038570">
    <property type="entry name" value="HicA_sf"/>
</dbReference>
<organism evidence="8 9">
    <name type="scientific">candidate division WOR-3 bacterium JGI_Cruoil_03_44_89</name>
    <dbReference type="NCBI Taxonomy" id="1973748"/>
    <lineage>
        <taxon>Bacteria</taxon>
        <taxon>Bacteria division WOR-3</taxon>
    </lineage>
</organism>
<evidence type="ECO:0000313" key="9">
    <source>
        <dbReference type="Proteomes" id="UP000215215"/>
    </source>
</evidence>
<dbReference type="GO" id="GO:0016787">
    <property type="term" value="F:hydrolase activity"/>
    <property type="evidence" value="ECO:0007669"/>
    <property type="project" value="UniProtKB-KW"/>
</dbReference>
<dbReference type="GO" id="GO:0003729">
    <property type="term" value="F:mRNA binding"/>
    <property type="evidence" value="ECO:0007669"/>
    <property type="project" value="InterPro"/>
</dbReference>
<dbReference type="SUPFAM" id="SSF54786">
    <property type="entry name" value="YcfA/nrd intein domain"/>
    <property type="match status" value="1"/>
</dbReference>
<protein>
    <recommendedName>
        <fullName evidence="10">Addiction module toxin, HicA family</fullName>
    </recommendedName>
</protein>
<keyword evidence="3" id="KW-0540">Nuclease</keyword>
<keyword evidence="5" id="KW-0378">Hydrolase</keyword>